<keyword evidence="2" id="KW-1185">Reference proteome</keyword>
<dbReference type="AlphaFoldDB" id="A0A844D278"/>
<evidence type="ECO:0008006" key="3">
    <source>
        <dbReference type="Google" id="ProtNLM"/>
    </source>
</evidence>
<proteinExistence type="predicted"/>
<dbReference type="Proteomes" id="UP000439986">
    <property type="component" value="Unassembled WGS sequence"/>
</dbReference>
<name>A0A844D278_9BURK</name>
<dbReference type="Pfam" id="PF05973">
    <property type="entry name" value="Gp49"/>
    <property type="match status" value="1"/>
</dbReference>
<evidence type="ECO:0000313" key="1">
    <source>
        <dbReference type="EMBL" id="MRW82782.1"/>
    </source>
</evidence>
<protein>
    <recommendedName>
        <fullName evidence="3">Type II toxin-antitoxin system RelE/ParE family toxin</fullName>
    </recommendedName>
</protein>
<dbReference type="EMBL" id="WKJL01000001">
    <property type="protein sequence ID" value="MRW82782.1"/>
    <property type="molecule type" value="Genomic_DNA"/>
</dbReference>
<gene>
    <name evidence="1" type="ORF">GJ698_01580</name>
</gene>
<comment type="caution">
    <text evidence="1">The sequence shown here is derived from an EMBL/GenBank/DDBJ whole genome shotgun (WGS) entry which is preliminary data.</text>
</comment>
<dbReference type="InterPro" id="IPR009241">
    <property type="entry name" value="HigB-like"/>
</dbReference>
<reference evidence="1 2" key="1">
    <citation type="submission" date="2019-11" db="EMBL/GenBank/DDBJ databases">
        <title>Novel species isolated from a subtropical stream in China.</title>
        <authorList>
            <person name="Lu H."/>
        </authorList>
    </citation>
    <scope>NUCLEOTIDE SEQUENCE [LARGE SCALE GENOMIC DNA]</scope>
    <source>
        <strain evidence="1 2">FT26W</strain>
    </source>
</reference>
<sequence>MVFLLFMVVPSKNVLQQGEACHFSSFLCNRARRNWLTSLYNRHSRKSYSCNHPMKTISFTPIATANLNVLPTEARARVQNILASLASAGTPVTDRPDLHRLDVKGAQIYEARISSNGQAYRLVFERGSTDITVLNIFTKRAKN</sequence>
<evidence type="ECO:0000313" key="2">
    <source>
        <dbReference type="Proteomes" id="UP000439986"/>
    </source>
</evidence>
<organism evidence="1 2">
    <name type="scientific">Duganella aquatilis</name>
    <dbReference type="NCBI Taxonomy" id="2666082"/>
    <lineage>
        <taxon>Bacteria</taxon>
        <taxon>Pseudomonadati</taxon>
        <taxon>Pseudomonadota</taxon>
        <taxon>Betaproteobacteria</taxon>
        <taxon>Burkholderiales</taxon>
        <taxon>Oxalobacteraceae</taxon>
        <taxon>Telluria group</taxon>
        <taxon>Duganella</taxon>
    </lineage>
</organism>
<accession>A0A844D278</accession>